<dbReference type="SUPFAM" id="SSF54373">
    <property type="entry name" value="FAD-linked reductases, C-terminal domain"/>
    <property type="match status" value="1"/>
</dbReference>
<evidence type="ECO:0000313" key="2">
    <source>
        <dbReference type="Proteomes" id="UP000682877"/>
    </source>
</evidence>
<dbReference type="AlphaFoldDB" id="A0A8S2AL32"/>
<dbReference type="EMBL" id="LR999456">
    <property type="protein sequence ID" value="CAE6096034.1"/>
    <property type="molecule type" value="Genomic_DNA"/>
</dbReference>
<gene>
    <name evidence="1" type="ORF">AARE701A_LOCUS14999</name>
</gene>
<name>A0A8S2AL32_ARAAE</name>
<organism evidence="1 2">
    <name type="scientific">Arabidopsis arenosa</name>
    <name type="common">Sand rock-cress</name>
    <name type="synonym">Cardaminopsis arenosa</name>
    <dbReference type="NCBI Taxonomy" id="38785"/>
    <lineage>
        <taxon>Eukaryota</taxon>
        <taxon>Viridiplantae</taxon>
        <taxon>Streptophyta</taxon>
        <taxon>Embryophyta</taxon>
        <taxon>Tracheophyta</taxon>
        <taxon>Spermatophyta</taxon>
        <taxon>Magnoliopsida</taxon>
        <taxon>eudicotyledons</taxon>
        <taxon>Gunneridae</taxon>
        <taxon>Pentapetalae</taxon>
        <taxon>rosids</taxon>
        <taxon>malvids</taxon>
        <taxon>Brassicales</taxon>
        <taxon>Brassicaceae</taxon>
        <taxon>Camelineae</taxon>
        <taxon>Arabidopsis</taxon>
    </lineage>
</organism>
<dbReference type="PANTHER" id="PTHR47469">
    <property type="entry name" value="MONOOXYGENASE-LIKE"/>
    <property type="match status" value="1"/>
</dbReference>
<sequence length="560" mass="62988">MLLRVRVTGVGVNTEWGLLMASISEDNGEETYLLVCMSSGFTHYRYSPEHLETLVRNMKIRLDLQAIRMNVKEATAARSGKTRFRILVIRTYTTLRRHGPRDHNSQILNLTSRQAGGSSDLEIVSTTTDHMDNAVNKSSMEQEKDAKKQTFDEMGKKKKGKAIIVGGSIAGLSCAHSLTLAGWDVLVLEKSSEPPVGSPTGAGLGLDPQARQIIKSWLPSPHLLDEITLPLSVDQNQTTDSEKKVTRILTRDEDFDFRAAYWSDIHSLLYKALPQTMFLWGHKFLSFTMSQDESIVKVKTLVMETQETVEIQGDLLVAADGCLSSIRKSFLPDFKLRYSGYCAWRGVFDFSGNENSETVTGIKKVYPDLGKCLYFDLGEQTHTVFYELFNKKLNWIWYVNQPEPDLKSNSVTLKVSQEMINKMHQEAETIWIPELARLMRETKDPFLNVIYDCDPLERIFWGNIVLAGDAAHPTTPHGLRSTNMSILDAEVLGKCLEKCGPDNLSLGLEEYQRIRLPVVSEQVLYARRLGRIKQGLDHDGIGGGGLEQRTMPFFSCAPLV</sequence>
<dbReference type="PANTHER" id="PTHR47469:SF2">
    <property type="entry name" value="OS06G0597600 PROTEIN"/>
    <property type="match status" value="1"/>
</dbReference>
<proteinExistence type="predicted"/>
<dbReference type="SUPFAM" id="SSF51905">
    <property type="entry name" value="FAD/NAD(P)-binding domain"/>
    <property type="match status" value="1"/>
</dbReference>
<evidence type="ECO:0008006" key="3">
    <source>
        <dbReference type="Google" id="ProtNLM"/>
    </source>
</evidence>
<accession>A0A8S2AL32</accession>
<dbReference type="PRINTS" id="PR00420">
    <property type="entry name" value="RNGMNOXGNASE"/>
</dbReference>
<keyword evidence="2" id="KW-1185">Reference proteome</keyword>
<reference evidence="1" key="1">
    <citation type="submission" date="2021-01" db="EMBL/GenBank/DDBJ databases">
        <authorList>
            <person name="Bezrukov I."/>
        </authorList>
    </citation>
    <scope>NUCLEOTIDE SEQUENCE</scope>
</reference>
<dbReference type="Pfam" id="PF13450">
    <property type="entry name" value="NAD_binding_8"/>
    <property type="match status" value="1"/>
</dbReference>
<dbReference type="Gene3D" id="3.50.50.60">
    <property type="entry name" value="FAD/NAD(P)-binding domain"/>
    <property type="match status" value="1"/>
</dbReference>
<dbReference type="InterPro" id="IPR036188">
    <property type="entry name" value="FAD/NAD-bd_sf"/>
</dbReference>
<evidence type="ECO:0000313" key="1">
    <source>
        <dbReference type="EMBL" id="CAE6096034.1"/>
    </source>
</evidence>
<dbReference type="InterPro" id="IPR053212">
    <property type="entry name" value="DHP_3-monooxygenase"/>
</dbReference>
<protein>
    <recommendedName>
        <fullName evidence="3">FAD-binding domain-containing protein</fullName>
    </recommendedName>
</protein>
<dbReference type="Proteomes" id="UP000682877">
    <property type="component" value="Chromosome 6"/>
</dbReference>